<keyword evidence="8 32" id="KW-0723">Serine/threonine-protein kinase</keyword>
<dbReference type="EC" id="2.7.11.1" evidence="5"/>
<dbReference type="GO" id="GO:0030154">
    <property type="term" value="P:cell differentiation"/>
    <property type="evidence" value="ECO:0007669"/>
    <property type="project" value="UniProtKB-KW"/>
</dbReference>
<evidence type="ECO:0000256" key="4">
    <source>
        <dbReference type="ARBA" id="ARBA00006692"/>
    </source>
</evidence>
<keyword evidence="6" id="KW-0217">Developmental protein</keyword>
<keyword evidence="17" id="KW-0832">Ubl conjugation</keyword>
<sequence length="270" mass="30287">MSSTDTLLMDLGYKVGKTIGEGSYSKVKVATSKKYKGNVAIKVLDRRKAPPDFVTKFLPRELAILRAIRHPHVVQVFEFIEVNNGKHYIVMELASTDLLQLVQKSGHIGPAQARQMFAQLVSAVRYLHEHHVVHRDLKCENVLLTEQLQVKLTDFGFGRKSQGYPELCSTYCGSAAYAPPEVLLGIPYDPKKYDIWSLGVILYVMVTGCMPFDDSNVSKMPKIQQKGVVYPDSTPVEERCQALIGQLLQFSPPARPDVALVAKHVWMRES</sequence>
<keyword evidence="20" id="KW-0969">Cilium</keyword>
<keyword evidence="13 35" id="KW-0418">Kinase</keyword>
<name>A0A6P8S255_GEOSA</name>
<accession>A0A6P8S255</accession>
<dbReference type="InterPro" id="IPR008271">
    <property type="entry name" value="Ser/Thr_kinase_AS"/>
</dbReference>
<evidence type="ECO:0000256" key="20">
    <source>
        <dbReference type="ARBA" id="ARBA00023069"/>
    </source>
</evidence>
<evidence type="ECO:0000256" key="32">
    <source>
        <dbReference type="RuleBase" id="RU000304"/>
    </source>
</evidence>
<evidence type="ECO:0000256" key="29">
    <source>
        <dbReference type="ARBA" id="ARBA00079002"/>
    </source>
</evidence>
<evidence type="ECO:0000256" key="11">
    <source>
        <dbReference type="ARBA" id="ARBA00022723"/>
    </source>
</evidence>
<dbReference type="FunCoup" id="A0A6P8S255">
    <property type="interactions" value="300"/>
</dbReference>
<keyword evidence="11" id="KW-0479">Metal-binding</keyword>
<dbReference type="Pfam" id="PF00069">
    <property type="entry name" value="Pkinase"/>
    <property type="match status" value="1"/>
</dbReference>
<keyword evidence="23" id="KW-0966">Cell projection</keyword>
<evidence type="ECO:0000313" key="35">
    <source>
        <dbReference type="RefSeq" id="XP_033811879.1"/>
    </source>
</evidence>
<dbReference type="KEGG" id="gsh:117365508"/>
<evidence type="ECO:0000256" key="8">
    <source>
        <dbReference type="ARBA" id="ARBA00022527"/>
    </source>
</evidence>
<evidence type="ECO:0000313" key="34">
    <source>
        <dbReference type="Proteomes" id="UP000515159"/>
    </source>
</evidence>
<keyword evidence="21" id="KW-0206">Cytoskeleton</keyword>
<dbReference type="GO" id="GO:0000226">
    <property type="term" value="P:microtubule cytoskeleton organization"/>
    <property type="evidence" value="ECO:0007669"/>
    <property type="project" value="TreeGrafter"/>
</dbReference>
<evidence type="ECO:0000256" key="16">
    <source>
        <dbReference type="ARBA" id="ARBA00022842"/>
    </source>
</evidence>
<comment type="function">
    <text evidence="26">Serine/threonine-protein kinase component of the sperm flagellar doublet microtubules. May act as a regulator of sperm motility by mediating phosphorylation of sperm doublet microtubule proteins. Plays a role in DNA condensation during postmeiotic chromatin remodeling and histone-to-protamine transition during spermatogenesis.</text>
</comment>
<evidence type="ECO:0000256" key="1">
    <source>
        <dbReference type="ARBA" id="ARBA00001946"/>
    </source>
</evidence>
<dbReference type="GO" id="GO:0035556">
    <property type="term" value="P:intracellular signal transduction"/>
    <property type="evidence" value="ECO:0007669"/>
    <property type="project" value="TreeGrafter"/>
</dbReference>
<dbReference type="InterPro" id="IPR011009">
    <property type="entry name" value="Kinase-like_dom_sf"/>
</dbReference>
<evidence type="ECO:0000256" key="23">
    <source>
        <dbReference type="ARBA" id="ARBA00023273"/>
    </source>
</evidence>
<dbReference type="RefSeq" id="XP_033811879.1">
    <property type="nucleotide sequence ID" value="XM_033955988.1"/>
</dbReference>
<evidence type="ECO:0000256" key="19">
    <source>
        <dbReference type="ARBA" id="ARBA00022871"/>
    </source>
</evidence>
<comment type="subunit">
    <text evidence="27">Microtubule inner protein component of sperm flagellar doublet microtubules. Interacts with HSP90; this interaction stabilizes and activates TSSK6. Interacts with the heat shock proteins HSPCB, HSPA8 and HSPA1A. These interactions appear to be required for TSSK6 kinase activity. Interacts with TSACC; this interaction is direct and recruits TSACC to HSP90, which is essential for kinase activity.</text>
</comment>
<keyword evidence="7" id="KW-0963">Cytoplasm</keyword>
<evidence type="ECO:0000256" key="15">
    <source>
        <dbReference type="ARBA" id="ARBA00022840"/>
    </source>
</evidence>
<dbReference type="PROSITE" id="PS00107">
    <property type="entry name" value="PROTEIN_KINASE_ATP"/>
    <property type="match status" value="1"/>
</dbReference>
<dbReference type="InterPro" id="IPR000719">
    <property type="entry name" value="Prot_kinase_dom"/>
</dbReference>
<evidence type="ECO:0000256" key="25">
    <source>
        <dbReference type="ARBA" id="ARBA00048679"/>
    </source>
</evidence>
<dbReference type="InParanoid" id="A0A6P8S255"/>
<comment type="catalytic activity">
    <reaction evidence="25">
        <text>L-seryl-[protein] + ATP = O-phospho-L-seryl-[protein] + ADP + H(+)</text>
        <dbReference type="Rhea" id="RHEA:17989"/>
        <dbReference type="Rhea" id="RHEA-COMP:9863"/>
        <dbReference type="Rhea" id="RHEA-COMP:11604"/>
        <dbReference type="ChEBI" id="CHEBI:15378"/>
        <dbReference type="ChEBI" id="CHEBI:29999"/>
        <dbReference type="ChEBI" id="CHEBI:30616"/>
        <dbReference type="ChEBI" id="CHEBI:83421"/>
        <dbReference type="ChEBI" id="CHEBI:456216"/>
        <dbReference type="EC" id="2.7.11.1"/>
    </reaction>
</comment>
<dbReference type="OrthoDB" id="541276at2759"/>
<keyword evidence="22" id="KW-0539">Nucleus</keyword>
<dbReference type="GO" id="GO:0005524">
    <property type="term" value="F:ATP binding"/>
    <property type="evidence" value="ECO:0007669"/>
    <property type="project" value="UniProtKB-UniRule"/>
</dbReference>
<keyword evidence="15 31" id="KW-0067">ATP-binding</keyword>
<protein>
    <recommendedName>
        <fullName evidence="28">Testis-specific serine/threonine-protein kinase 6</fullName>
        <ecNumber evidence="5">2.7.11.1</ecNumber>
    </recommendedName>
    <alternativeName>
        <fullName evidence="30">Serine/threonine-protein kinase SSTK</fullName>
    </alternativeName>
    <alternativeName>
        <fullName evidence="29">Small serine/threonine kinase</fullName>
    </alternativeName>
</protein>
<evidence type="ECO:0000256" key="17">
    <source>
        <dbReference type="ARBA" id="ARBA00022843"/>
    </source>
</evidence>
<dbReference type="GO" id="GO:0005634">
    <property type="term" value="C:nucleus"/>
    <property type="evidence" value="ECO:0007669"/>
    <property type="project" value="UniProtKB-SubCell"/>
</dbReference>
<dbReference type="InterPro" id="IPR017441">
    <property type="entry name" value="Protein_kinase_ATP_BS"/>
</dbReference>
<keyword evidence="12 31" id="KW-0547">Nucleotide-binding</keyword>
<proteinExistence type="inferred from homology"/>
<evidence type="ECO:0000259" key="33">
    <source>
        <dbReference type="PROSITE" id="PS50011"/>
    </source>
</evidence>
<dbReference type="GO" id="GO:0000287">
    <property type="term" value="F:magnesium ion binding"/>
    <property type="evidence" value="ECO:0007669"/>
    <property type="project" value="UniProtKB-ARBA"/>
</dbReference>
<organism evidence="34 35">
    <name type="scientific">Geotrypetes seraphini</name>
    <name type="common">Gaboon caecilian</name>
    <name type="synonym">Caecilia seraphini</name>
    <dbReference type="NCBI Taxonomy" id="260995"/>
    <lineage>
        <taxon>Eukaryota</taxon>
        <taxon>Metazoa</taxon>
        <taxon>Chordata</taxon>
        <taxon>Craniata</taxon>
        <taxon>Vertebrata</taxon>
        <taxon>Euteleostomi</taxon>
        <taxon>Amphibia</taxon>
        <taxon>Gymnophiona</taxon>
        <taxon>Geotrypetes</taxon>
    </lineage>
</organism>
<evidence type="ECO:0000256" key="2">
    <source>
        <dbReference type="ARBA" id="ARBA00004123"/>
    </source>
</evidence>
<evidence type="ECO:0000256" key="18">
    <source>
        <dbReference type="ARBA" id="ARBA00022846"/>
    </source>
</evidence>
<dbReference type="PANTHER" id="PTHR24346">
    <property type="entry name" value="MAP/MICROTUBULE AFFINITY-REGULATING KINASE"/>
    <property type="match status" value="1"/>
</dbReference>
<evidence type="ECO:0000256" key="12">
    <source>
        <dbReference type="ARBA" id="ARBA00022741"/>
    </source>
</evidence>
<evidence type="ECO:0000256" key="28">
    <source>
        <dbReference type="ARBA" id="ARBA00071769"/>
    </source>
</evidence>
<evidence type="ECO:0000256" key="14">
    <source>
        <dbReference type="ARBA" id="ARBA00022782"/>
    </source>
</evidence>
<dbReference type="PIRSF" id="PIRSF000654">
    <property type="entry name" value="Integrin-linked_kinase"/>
    <property type="match status" value="1"/>
</dbReference>
<keyword evidence="16" id="KW-0460">Magnesium</keyword>
<comment type="similarity">
    <text evidence="4">Belongs to the protein kinase superfamily. CAMK Ser/Thr protein kinase family.</text>
</comment>
<dbReference type="PANTHER" id="PTHR24346:SF102">
    <property type="entry name" value="TESTIS-SPECIFIC SERINE_THREONINE-PROTEIN KINASE 1"/>
    <property type="match status" value="1"/>
</dbReference>
<reference evidence="35" key="1">
    <citation type="submission" date="2025-08" db="UniProtKB">
        <authorList>
            <consortium name="RefSeq"/>
        </authorList>
    </citation>
    <scope>IDENTIFICATION</scope>
</reference>
<keyword evidence="9" id="KW-0597">Phosphoprotein</keyword>
<evidence type="ECO:0000256" key="21">
    <source>
        <dbReference type="ARBA" id="ARBA00023212"/>
    </source>
</evidence>
<evidence type="ECO:0000256" key="27">
    <source>
        <dbReference type="ARBA" id="ARBA00065387"/>
    </source>
</evidence>
<keyword evidence="19" id="KW-0744">Spermatogenesis</keyword>
<evidence type="ECO:0000256" key="22">
    <source>
        <dbReference type="ARBA" id="ARBA00023242"/>
    </source>
</evidence>
<evidence type="ECO:0000256" key="24">
    <source>
        <dbReference type="ARBA" id="ARBA00047899"/>
    </source>
</evidence>
<evidence type="ECO:0000256" key="31">
    <source>
        <dbReference type="PROSITE-ProRule" id="PRU10141"/>
    </source>
</evidence>
<comment type="cofactor">
    <cofactor evidence="1">
        <name>Mg(2+)</name>
        <dbReference type="ChEBI" id="CHEBI:18420"/>
    </cofactor>
</comment>
<comment type="catalytic activity">
    <reaction evidence="24">
        <text>L-threonyl-[protein] + ATP = O-phospho-L-threonyl-[protein] + ADP + H(+)</text>
        <dbReference type="Rhea" id="RHEA:46608"/>
        <dbReference type="Rhea" id="RHEA-COMP:11060"/>
        <dbReference type="Rhea" id="RHEA-COMP:11605"/>
        <dbReference type="ChEBI" id="CHEBI:15378"/>
        <dbReference type="ChEBI" id="CHEBI:30013"/>
        <dbReference type="ChEBI" id="CHEBI:30616"/>
        <dbReference type="ChEBI" id="CHEBI:61977"/>
        <dbReference type="ChEBI" id="CHEBI:456216"/>
        <dbReference type="EC" id="2.7.11.1"/>
    </reaction>
</comment>
<feature type="binding site" evidence="31">
    <location>
        <position position="42"/>
    </location>
    <ligand>
        <name>ATP</name>
        <dbReference type="ChEBI" id="CHEBI:30616"/>
    </ligand>
</feature>
<dbReference type="AlphaFoldDB" id="A0A6P8S255"/>
<evidence type="ECO:0000256" key="5">
    <source>
        <dbReference type="ARBA" id="ARBA00012513"/>
    </source>
</evidence>
<evidence type="ECO:0000256" key="7">
    <source>
        <dbReference type="ARBA" id="ARBA00022490"/>
    </source>
</evidence>
<dbReference type="Gene3D" id="1.10.510.10">
    <property type="entry name" value="Transferase(Phosphotransferase) domain 1"/>
    <property type="match status" value="1"/>
</dbReference>
<evidence type="ECO:0000256" key="9">
    <source>
        <dbReference type="ARBA" id="ARBA00022553"/>
    </source>
</evidence>
<evidence type="ECO:0000256" key="10">
    <source>
        <dbReference type="ARBA" id="ARBA00022679"/>
    </source>
</evidence>
<evidence type="ECO:0000256" key="13">
    <source>
        <dbReference type="ARBA" id="ARBA00022777"/>
    </source>
</evidence>
<dbReference type="PROSITE" id="PS50011">
    <property type="entry name" value="PROTEIN_KINASE_DOM"/>
    <property type="match status" value="1"/>
</dbReference>
<dbReference type="GO" id="GO:0050321">
    <property type="term" value="F:tau-protein kinase activity"/>
    <property type="evidence" value="ECO:0007669"/>
    <property type="project" value="TreeGrafter"/>
</dbReference>
<gene>
    <name evidence="35" type="primary">TSSK6</name>
</gene>
<evidence type="ECO:0000256" key="26">
    <source>
        <dbReference type="ARBA" id="ARBA00053629"/>
    </source>
</evidence>
<feature type="domain" description="Protein kinase" evidence="33">
    <location>
        <begin position="13"/>
        <end position="267"/>
    </location>
</feature>
<dbReference type="SUPFAM" id="SSF56112">
    <property type="entry name" value="Protein kinase-like (PK-like)"/>
    <property type="match status" value="1"/>
</dbReference>
<dbReference type="FunFam" id="1.10.510.10:FF:000442">
    <property type="entry name" value="Testis-specific serine/threonine-protein kinase 6"/>
    <property type="match status" value="1"/>
</dbReference>
<dbReference type="GO" id="GO:0007283">
    <property type="term" value="P:spermatogenesis"/>
    <property type="evidence" value="ECO:0007669"/>
    <property type="project" value="UniProtKB-KW"/>
</dbReference>
<dbReference type="SMART" id="SM00220">
    <property type="entry name" value="S_TKc"/>
    <property type="match status" value="1"/>
</dbReference>
<evidence type="ECO:0000256" key="6">
    <source>
        <dbReference type="ARBA" id="ARBA00022473"/>
    </source>
</evidence>
<dbReference type="CTD" id="83983"/>
<evidence type="ECO:0000256" key="3">
    <source>
        <dbReference type="ARBA" id="ARBA00004611"/>
    </source>
</evidence>
<keyword evidence="18" id="KW-0282">Flagellum</keyword>
<keyword evidence="14" id="KW-0221">Differentiation</keyword>
<evidence type="ECO:0000256" key="30">
    <source>
        <dbReference type="ARBA" id="ARBA00080692"/>
    </source>
</evidence>
<dbReference type="Proteomes" id="UP000515159">
    <property type="component" value="Chromosome 8"/>
</dbReference>
<dbReference type="GO" id="GO:0005737">
    <property type="term" value="C:cytoplasm"/>
    <property type="evidence" value="ECO:0007669"/>
    <property type="project" value="TreeGrafter"/>
</dbReference>
<dbReference type="PROSITE" id="PS00108">
    <property type="entry name" value="PROTEIN_KINASE_ST"/>
    <property type="match status" value="1"/>
</dbReference>
<keyword evidence="34" id="KW-1185">Reference proteome</keyword>
<comment type="subcellular location">
    <subcellularLocation>
        <location evidence="3">Cytoplasm</location>
        <location evidence="3">Cytoskeleton</location>
        <location evidence="3">Flagellum axoneme</location>
    </subcellularLocation>
    <subcellularLocation>
        <location evidence="2">Nucleus</location>
    </subcellularLocation>
</comment>
<keyword evidence="10" id="KW-0808">Transferase</keyword>
<dbReference type="GeneID" id="117365508"/>